<dbReference type="Gene3D" id="3.40.50.2000">
    <property type="entry name" value="Glycogen Phosphorylase B"/>
    <property type="match status" value="2"/>
</dbReference>
<dbReference type="Proteomes" id="UP000239002">
    <property type="component" value="Unassembled WGS sequence"/>
</dbReference>
<dbReference type="OrthoDB" id="9806653at2"/>
<keyword evidence="3" id="KW-0808">Transferase</keyword>
<comment type="caution">
    <text evidence="3">The sequence shown here is derived from an EMBL/GenBank/DDBJ whole genome shotgun (WGS) entry which is preliminary data.</text>
</comment>
<organism evidence="3 4">
    <name type="scientific">Nonlabens xylanidelens</name>
    <dbReference type="NCBI Taxonomy" id="191564"/>
    <lineage>
        <taxon>Bacteria</taxon>
        <taxon>Pseudomonadati</taxon>
        <taxon>Bacteroidota</taxon>
        <taxon>Flavobacteriia</taxon>
        <taxon>Flavobacteriales</taxon>
        <taxon>Flavobacteriaceae</taxon>
        <taxon>Nonlabens</taxon>
    </lineage>
</organism>
<dbReference type="Pfam" id="PF00534">
    <property type="entry name" value="Glycos_transf_1"/>
    <property type="match status" value="1"/>
</dbReference>
<protein>
    <submittedName>
        <fullName evidence="3">Glycosyltransferase involved in cell wall biosynthesis</fullName>
    </submittedName>
</protein>
<evidence type="ECO:0000313" key="3">
    <source>
        <dbReference type="EMBL" id="PPK93267.1"/>
    </source>
</evidence>
<dbReference type="Pfam" id="PF13439">
    <property type="entry name" value="Glyco_transf_4"/>
    <property type="match status" value="1"/>
</dbReference>
<dbReference type="SUPFAM" id="SSF53756">
    <property type="entry name" value="UDP-Glycosyltransferase/glycogen phosphorylase"/>
    <property type="match status" value="1"/>
</dbReference>
<evidence type="ECO:0000313" key="4">
    <source>
        <dbReference type="Proteomes" id="UP000239002"/>
    </source>
</evidence>
<dbReference type="AlphaFoldDB" id="A0A2S6IGF1"/>
<sequence>MKVLHVINSMTKAGAEMLLVSSLSWYGIKNKVEVDVLILTSSDNRLEKLIESFPNVKLIKNKDYSLYNPMLILYLRRYCKRYDVVHAHLFPTLYWVVLANYFNKVKIVFTEHSTDNTRRKYFLLKIIDRFIYGRLNKIICISNAVFKNLIKHLGAKFKAKTSIIFNGVDVEKIVDYETATRNELGLDKEAVILVQIANFRKAKNQQVLLEALCLLPKKFNVIFIGEGPRLEILRQESKRLGVEQQVLFLGALDNPIPILKLADIKIVASNYEGFGIAAVEAMANGIPVIASNVDGLNEVVSDSGLLFDNTSQDLTACINKIIDDRSLYDLLVKRGLDRAKFFSIKNMVESNKKIYFEIV</sequence>
<reference evidence="3 4" key="1">
    <citation type="submission" date="2018-02" db="EMBL/GenBank/DDBJ databases">
        <title>Genomic Encyclopedia of Archaeal and Bacterial Type Strains, Phase II (KMG-II): from individual species to whole genera.</title>
        <authorList>
            <person name="Goeker M."/>
        </authorList>
    </citation>
    <scope>NUCLEOTIDE SEQUENCE [LARGE SCALE GENOMIC DNA]</scope>
    <source>
        <strain evidence="3 4">DSM 16809</strain>
    </source>
</reference>
<dbReference type="EMBL" id="PTJE01000007">
    <property type="protein sequence ID" value="PPK93267.1"/>
    <property type="molecule type" value="Genomic_DNA"/>
</dbReference>
<feature type="domain" description="Glycosyl transferase family 1" evidence="1">
    <location>
        <begin position="179"/>
        <end position="334"/>
    </location>
</feature>
<evidence type="ECO:0000259" key="2">
    <source>
        <dbReference type="Pfam" id="PF13439"/>
    </source>
</evidence>
<evidence type="ECO:0000259" key="1">
    <source>
        <dbReference type="Pfam" id="PF00534"/>
    </source>
</evidence>
<feature type="domain" description="Glycosyltransferase subfamily 4-like N-terminal" evidence="2">
    <location>
        <begin position="28"/>
        <end position="172"/>
    </location>
</feature>
<name>A0A2S6IGF1_9FLAO</name>
<dbReference type="InterPro" id="IPR028098">
    <property type="entry name" value="Glyco_trans_4-like_N"/>
</dbReference>
<gene>
    <name evidence="3" type="ORF">LY01_02552</name>
</gene>
<accession>A0A2S6IGF1</accession>
<keyword evidence="4" id="KW-1185">Reference proteome</keyword>
<dbReference type="InterPro" id="IPR001296">
    <property type="entry name" value="Glyco_trans_1"/>
</dbReference>
<dbReference type="GO" id="GO:0016757">
    <property type="term" value="F:glycosyltransferase activity"/>
    <property type="evidence" value="ECO:0007669"/>
    <property type="project" value="InterPro"/>
</dbReference>
<dbReference type="PANTHER" id="PTHR12526">
    <property type="entry name" value="GLYCOSYLTRANSFERASE"/>
    <property type="match status" value="1"/>
</dbReference>
<dbReference type="PANTHER" id="PTHR12526:SF630">
    <property type="entry name" value="GLYCOSYLTRANSFERASE"/>
    <property type="match status" value="1"/>
</dbReference>
<proteinExistence type="predicted"/>